<accession>A0A399SWI0</accession>
<evidence type="ECO:0000313" key="3">
    <source>
        <dbReference type="Proteomes" id="UP000265926"/>
    </source>
</evidence>
<dbReference type="GO" id="GO:0051920">
    <property type="term" value="F:peroxiredoxin activity"/>
    <property type="evidence" value="ECO:0007669"/>
    <property type="project" value="InterPro"/>
</dbReference>
<dbReference type="InterPro" id="IPR029032">
    <property type="entry name" value="AhpD-like"/>
</dbReference>
<gene>
    <name evidence="2" type="ORF">D1614_11725</name>
</gene>
<feature type="domain" description="Carboxymuconolactone decarboxylase-like" evidence="1">
    <location>
        <begin position="43"/>
        <end position="117"/>
    </location>
</feature>
<dbReference type="InterPro" id="IPR004675">
    <property type="entry name" value="AhpD_core"/>
</dbReference>
<name>A0A399SWI0_9BACT</name>
<dbReference type="EMBL" id="QWGR01000005">
    <property type="protein sequence ID" value="RIJ48440.1"/>
    <property type="molecule type" value="Genomic_DNA"/>
</dbReference>
<dbReference type="PANTHER" id="PTHR35446">
    <property type="entry name" value="SI:CH211-175M2.5"/>
    <property type="match status" value="1"/>
</dbReference>
<keyword evidence="3" id="KW-1185">Reference proteome</keyword>
<comment type="caution">
    <text evidence="2">The sequence shown here is derived from an EMBL/GenBank/DDBJ whole genome shotgun (WGS) entry which is preliminary data.</text>
</comment>
<evidence type="ECO:0000259" key="1">
    <source>
        <dbReference type="Pfam" id="PF02627"/>
    </source>
</evidence>
<dbReference type="PANTHER" id="PTHR35446:SF3">
    <property type="entry name" value="CMD DOMAIN-CONTAINING PROTEIN"/>
    <property type="match status" value="1"/>
</dbReference>
<protein>
    <submittedName>
        <fullName evidence="2">Carboxymuconolactone decarboxylase family protein</fullName>
    </submittedName>
</protein>
<dbReference type="RefSeq" id="WP_119438118.1">
    <property type="nucleotide sequence ID" value="NZ_QWGR01000005.1"/>
</dbReference>
<dbReference type="Gene3D" id="1.20.1290.10">
    <property type="entry name" value="AhpD-like"/>
    <property type="match status" value="1"/>
</dbReference>
<dbReference type="SUPFAM" id="SSF69118">
    <property type="entry name" value="AhpD-like"/>
    <property type="match status" value="1"/>
</dbReference>
<dbReference type="OrthoDB" id="9808310at2"/>
<organism evidence="2 3">
    <name type="scientific">Maribellus luteus</name>
    <dbReference type="NCBI Taxonomy" id="2305463"/>
    <lineage>
        <taxon>Bacteria</taxon>
        <taxon>Pseudomonadati</taxon>
        <taxon>Bacteroidota</taxon>
        <taxon>Bacteroidia</taxon>
        <taxon>Marinilabiliales</taxon>
        <taxon>Prolixibacteraceae</taxon>
        <taxon>Maribellus</taxon>
    </lineage>
</organism>
<evidence type="ECO:0000313" key="2">
    <source>
        <dbReference type="EMBL" id="RIJ48440.1"/>
    </source>
</evidence>
<dbReference type="Pfam" id="PF02627">
    <property type="entry name" value="CMD"/>
    <property type="match status" value="1"/>
</dbReference>
<dbReference type="NCBIfam" id="TIGR00778">
    <property type="entry name" value="ahpD_dom"/>
    <property type="match status" value="1"/>
</dbReference>
<proteinExistence type="predicted"/>
<dbReference type="InterPro" id="IPR003779">
    <property type="entry name" value="CMD-like"/>
</dbReference>
<sequence length="183" mass="20058">MKKIIVPTKDEVDAKAKTIFGDLESKLGIVPNLYATMGYSSEVLAGYLSYAEVISASNFTKKETEAIKLAVSEVNNCEYCKAAHTAIAKMNGFTEQETIAIRKAQLSDKRTNLLVEAAQQIAANKGKLSEELKELFFEEGFDNKALVDLVAIVNVTSFTNFLHNATQVPIDFPLAPDLENYAA</sequence>
<dbReference type="Proteomes" id="UP000265926">
    <property type="component" value="Unassembled WGS sequence"/>
</dbReference>
<reference evidence="2 3" key="1">
    <citation type="submission" date="2018-08" db="EMBL/GenBank/DDBJ databases">
        <title>Pallidiluteibacterium maritimus gen. nov., sp. nov., isolated from coastal sediment.</title>
        <authorList>
            <person name="Zhou L.Y."/>
        </authorList>
    </citation>
    <scope>NUCLEOTIDE SEQUENCE [LARGE SCALE GENOMIC DNA]</scope>
    <source>
        <strain evidence="2 3">XSD2</strain>
    </source>
</reference>
<dbReference type="AlphaFoldDB" id="A0A399SWI0"/>